<reference evidence="3" key="1">
    <citation type="submission" date="2020-05" db="EMBL/GenBank/DDBJ databases">
        <authorList>
            <person name="Chiriac C."/>
            <person name="Salcher M."/>
            <person name="Ghai R."/>
            <person name="Kavagutti S V."/>
        </authorList>
    </citation>
    <scope>NUCLEOTIDE SEQUENCE</scope>
</reference>
<dbReference type="SUPFAM" id="SSF56214">
    <property type="entry name" value="4'-phosphopantetheinyl transferase"/>
    <property type="match status" value="2"/>
</dbReference>
<dbReference type="GO" id="GO:0005829">
    <property type="term" value="C:cytosol"/>
    <property type="evidence" value="ECO:0007669"/>
    <property type="project" value="TreeGrafter"/>
</dbReference>
<accession>A0A6J7FJ95</accession>
<dbReference type="PANTHER" id="PTHR12215:SF10">
    <property type="entry name" value="L-AMINOADIPATE-SEMIALDEHYDE DEHYDROGENASE-PHOSPHOPANTETHEINYL TRANSFERASE"/>
    <property type="match status" value="1"/>
</dbReference>
<dbReference type="EMBL" id="CAFBMK010000005">
    <property type="protein sequence ID" value="CAB4893654.1"/>
    <property type="molecule type" value="Genomic_DNA"/>
</dbReference>
<dbReference type="Gene3D" id="3.90.470.20">
    <property type="entry name" value="4'-phosphopantetheinyl transferase domain"/>
    <property type="match status" value="1"/>
</dbReference>
<dbReference type="GO" id="GO:0008897">
    <property type="term" value="F:holo-[acyl-carrier-protein] synthase activity"/>
    <property type="evidence" value="ECO:0007669"/>
    <property type="project" value="InterPro"/>
</dbReference>
<gene>
    <name evidence="3" type="ORF">UFOPK3564_00164</name>
</gene>
<dbReference type="PANTHER" id="PTHR12215">
    <property type="entry name" value="PHOSPHOPANTETHEINE TRANSFERASE"/>
    <property type="match status" value="1"/>
</dbReference>
<dbReference type="InterPro" id="IPR050559">
    <property type="entry name" value="P-Pant_transferase_sf"/>
</dbReference>
<evidence type="ECO:0000256" key="1">
    <source>
        <dbReference type="ARBA" id="ARBA00022679"/>
    </source>
</evidence>
<dbReference type="GO" id="GO:0019878">
    <property type="term" value="P:lysine biosynthetic process via aminoadipic acid"/>
    <property type="evidence" value="ECO:0007669"/>
    <property type="project" value="TreeGrafter"/>
</dbReference>
<evidence type="ECO:0000313" key="3">
    <source>
        <dbReference type="EMBL" id="CAB4893654.1"/>
    </source>
</evidence>
<name>A0A6J7FJ95_9ZZZZ</name>
<feature type="domain" description="4'-phosphopantetheinyl transferase" evidence="2">
    <location>
        <begin position="125"/>
        <end position="188"/>
    </location>
</feature>
<dbReference type="Pfam" id="PF01648">
    <property type="entry name" value="ACPS"/>
    <property type="match status" value="1"/>
</dbReference>
<protein>
    <submittedName>
        <fullName evidence="3">Unannotated protein</fullName>
    </submittedName>
</protein>
<dbReference type="AlphaFoldDB" id="A0A6J7FJ95"/>
<dbReference type="InterPro" id="IPR008278">
    <property type="entry name" value="4-PPantetheinyl_Trfase_dom"/>
</dbReference>
<organism evidence="3">
    <name type="scientific">freshwater metagenome</name>
    <dbReference type="NCBI Taxonomy" id="449393"/>
    <lineage>
        <taxon>unclassified sequences</taxon>
        <taxon>metagenomes</taxon>
        <taxon>ecological metagenomes</taxon>
    </lineage>
</organism>
<evidence type="ECO:0000259" key="2">
    <source>
        <dbReference type="Pfam" id="PF01648"/>
    </source>
</evidence>
<dbReference type="InterPro" id="IPR037143">
    <property type="entry name" value="4-PPantetheinyl_Trfase_dom_sf"/>
</dbReference>
<keyword evidence="1" id="KW-0808">Transferase</keyword>
<dbReference type="GO" id="GO:0000287">
    <property type="term" value="F:magnesium ion binding"/>
    <property type="evidence" value="ECO:0007669"/>
    <property type="project" value="InterPro"/>
</dbReference>
<sequence>MTPAGDGTVPPPPGEVRLRRLPVTADAVAAAREASGVLSAQERERAAAFRRAADRDLYLVAHVGLRSVVAPVLGVAPREVVLGAAPCPSCGEPHGRPVLPQAPGLHVSLSHAAGLAVVALAAHEVGVDVEPRDRPAAELEGLLPELHPDERRLVVAATDRSAALLRVWVRKEAATKARGVGLAEPLHEHSTAWAGTRGVAADGLHVLDVDAGPEHLGAVAVRAPRGVEPTVVVPGRRPGT</sequence>
<proteinExistence type="predicted"/>